<dbReference type="SUPFAM" id="SSF49464">
    <property type="entry name" value="Carboxypeptidase regulatory domain-like"/>
    <property type="match status" value="1"/>
</dbReference>
<evidence type="ECO:0008006" key="4">
    <source>
        <dbReference type="Google" id="ProtNLM"/>
    </source>
</evidence>
<name>A0A365Y5J3_9BACT</name>
<evidence type="ECO:0000313" key="2">
    <source>
        <dbReference type="EMBL" id="RBL93856.1"/>
    </source>
</evidence>
<feature type="chain" id="PRO_5016669200" description="Carboxypeptidase-like regulatory domain-containing protein" evidence="1">
    <location>
        <begin position="23"/>
        <end position="239"/>
    </location>
</feature>
<gene>
    <name evidence="2" type="ORF">DF182_15295</name>
</gene>
<feature type="signal peptide" evidence="1">
    <location>
        <begin position="1"/>
        <end position="22"/>
    </location>
</feature>
<keyword evidence="3" id="KW-1185">Reference proteome</keyword>
<dbReference type="OrthoDB" id="714262at2"/>
<reference evidence="2 3" key="1">
    <citation type="submission" date="2018-05" db="EMBL/GenBank/DDBJ databases">
        <title>Chitinophaga sp. K3CV102501T nov., isolated from isolated from a monsoon evergreen broad-leaved forest soil.</title>
        <authorList>
            <person name="Lv Y."/>
        </authorList>
    </citation>
    <scope>NUCLEOTIDE SEQUENCE [LARGE SCALE GENOMIC DNA]</scope>
    <source>
        <strain evidence="2 3">GDMCC 1.1325</strain>
    </source>
</reference>
<dbReference type="Proteomes" id="UP000253410">
    <property type="component" value="Unassembled WGS sequence"/>
</dbReference>
<dbReference type="InterPro" id="IPR008969">
    <property type="entry name" value="CarboxyPept-like_regulatory"/>
</dbReference>
<dbReference type="RefSeq" id="WP_113616441.1">
    <property type="nucleotide sequence ID" value="NZ_QFFJ01000001.1"/>
</dbReference>
<keyword evidence="1" id="KW-0732">Signal</keyword>
<accession>A0A365Y5J3</accession>
<comment type="caution">
    <text evidence="2">The sequence shown here is derived from an EMBL/GenBank/DDBJ whole genome shotgun (WGS) entry which is preliminary data.</text>
</comment>
<sequence length="239" mass="27766">MPALRFILLLSPLLLLLYSADAQSVVQGTITQEDSIPITGVTVLNKRNNASAVSNDHGIYEISARKGDTLLLKALGYVPLLVIISRDRSALIHHLKRQPLELKSVSIIHYNYLRDSLRLREEFRKEFDFRRPRWNEVIRSVGPFVGVNINKLYKAVSFKQNKKKDKFKKILLAKEKENQVQRVFNPLLINKLTGLEGDSLTQFMTRYQPSYEFIKDINDYDLYVYIKQKYARYVSDSIK</sequence>
<organism evidence="2 3">
    <name type="scientific">Chitinophaga flava</name>
    <dbReference type="NCBI Taxonomy" id="2259036"/>
    <lineage>
        <taxon>Bacteria</taxon>
        <taxon>Pseudomonadati</taxon>
        <taxon>Bacteroidota</taxon>
        <taxon>Chitinophagia</taxon>
        <taxon>Chitinophagales</taxon>
        <taxon>Chitinophagaceae</taxon>
        <taxon>Chitinophaga</taxon>
    </lineage>
</organism>
<proteinExistence type="predicted"/>
<dbReference type="AlphaFoldDB" id="A0A365Y5J3"/>
<evidence type="ECO:0000256" key="1">
    <source>
        <dbReference type="SAM" id="SignalP"/>
    </source>
</evidence>
<dbReference type="EMBL" id="QFFJ01000001">
    <property type="protein sequence ID" value="RBL93856.1"/>
    <property type="molecule type" value="Genomic_DNA"/>
</dbReference>
<protein>
    <recommendedName>
        <fullName evidence="4">Carboxypeptidase-like regulatory domain-containing protein</fullName>
    </recommendedName>
</protein>
<evidence type="ECO:0000313" key="3">
    <source>
        <dbReference type="Proteomes" id="UP000253410"/>
    </source>
</evidence>